<dbReference type="RefSeq" id="WP_220105013.1">
    <property type="nucleotide sequence ID" value="NZ_JAHZSS010000022.1"/>
</dbReference>
<evidence type="ECO:0000313" key="8">
    <source>
        <dbReference type="Proteomes" id="UP001166251"/>
    </source>
</evidence>
<dbReference type="InterPro" id="IPR008901">
    <property type="entry name" value="ACER"/>
</dbReference>
<keyword evidence="4 6" id="KW-1133">Transmembrane helix</keyword>
<dbReference type="Pfam" id="PF05875">
    <property type="entry name" value="Ceramidase"/>
    <property type="match status" value="1"/>
</dbReference>
<proteinExistence type="predicted"/>
<evidence type="ECO:0000256" key="1">
    <source>
        <dbReference type="ARBA" id="ARBA00004141"/>
    </source>
</evidence>
<evidence type="ECO:0000256" key="2">
    <source>
        <dbReference type="ARBA" id="ARBA00022692"/>
    </source>
</evidence>
<feature type="transmembrane region" description="Helical" evidence="6">
    <location>
        <begin position="160"/>
        <end position="178"/>
    </location>
</feature>
<accession>A0ABS7EJ55</accession>
<reference evidence="7" key="1">
    <citation type="submission" date="2021-07" db="EMBL/GenBank/DDBJ databases">
        <title>Neiella marina sp. nov., isolated from the intestinal content of sea cucumber Apostichopus japonicus.</title>
        <authorList>
            <person name="Bai X."/>
        </authorList>
    </citation>
    <scope>NUCLEOTIDE SEQUENCE</scope>
    <source>
        <strain evidence="7">126</strain>
    </source>
</reference>
<comment type="caution">
    <text evidence="7">The sequence shown here is derived from an EMBL/GenBank/DDBJ whole genome shotgun (WGS) entry which is preliminary data.</text>
</comment>
<feature type="transmembrane region" description="Helical" evidence="6">
    <location>
        <begin position="190"/>
        <end position="211"/>
    </location>
</feature>
<sequence length="221" mass="25397">MDLFAQYDNYCERTDFSFWSEPLNAMTNGGFILVGLIAIYLLWRRSELGSAKLLHCLAWVMIAIGTGSFLFHTLATHWAMLADIYPIYLFQIIFLWAYPRRALSLTRWQTTLFFIAYAAVTVASGHLPVTLNGSEMYLPTIVTLLLFSGAYRARHGQFDRYLASAAGLFALSLTMRTIDNTTCDVLPIGTHFLWHTFNALVLFLCWYSLYWHQYRSGNLTR</sequence>
<feature type="transmembrane region" description="Helical" evidence="6">
    <location>
        <begin position="110"/>
        <end position="130"/>
    </location>
</feature>
<keyword evidence="2 6" id="KW-0812">Transmembrane</keyword>
<feature type="transmembrane region" description="Helical" evidence="6">
    <location>
        <begin position="78"/>
        <end position="98"/>
    </location>
</feature>
<dbReference type="Proteomes" id="UP001166251">
    <property type="component" value="Unassembled WGS sequence"/>
</dbReference>
<name>A0ABS7EJ55_9GAMM</name>
<evidence type="ECO:0000256" key="6">
    <source>
        <dbReference type="SAM" id="Phobius"/>
    </source>
</evidence>
<keyword evidence="5 6" id="KW-0472">Membrane</keyword>
<feature type="transmembrane region" description="Helical" evidence="6">
    <location>
        <begin position="23"/>
        <end position="42"/>
    </location>
</feature>
<gene>
    <name evidence="7" type="ORF">K0504_15220</name>
</gene>
<feature type="transmembrane region" description="Helical" evidence="6">
    <location>
        <begin position="54"/>
        <end position="72"/>
    </location>
</feature>
<evidence type="ECO:0000313" key="7">
    <source>
        <dbReference type="EMBL" id="MBW8192388.1"/>
    </source>
</evidence>
<evidence type="ECO:0000256" key="5">
    <source>
        <dbReference type="ARBA" id="ARBA00023136"/>
    </source>
</evidence>
<protein>
    <submittedName>
        <fullName evidence="7">Ceramidase</fullName>
    </submittedName>
</protein>
<organism evidence="7 8">
    <name type="scientific">Neiella holothuriorum</name>
    <dbReference type="NCBI Taxonomy" id="2870530"/>
    <lineage>
        <taxon>Bacteria</taxon>
        <taxon>Pseudomonadati</taxon>
        <taxon>Pseudomonadota</taxon>
        <taxon>Gammaproteobacteria</taxon>
        <taxon>Alteromonadales</taxon>
        <taxon>Echinimonadaceae</taxon>
        <taxon>Neiella</taxon>
    </lineage>
</organism>
<comment type="subcellular location">
    <subcellularLocation>
        <location evidence="1">Membrane</location>
        <topology evidence="1">Multi-pass membrane protein</topology>
    </subcellularLocation>
</comment>
<keyword evidence="3" id="KW-0378">Hydrolase</keyword>
<evidence type="ECO:0000256" key="3">
    <source>
        <dbReference type="ARBA" id="ARBA00022801"/>
    </source>
</evidence>
<feature type="transmembrane region" description="Helical" evidence="6">
    <location>
        <begin position="136"/>
        <end position="153"/>
    </location>
</feature>
<keyword evidence="8" id="KW-1185">Reference proteome</keyword>
<evidence type="ECO:0000256" key="4">
    <source>
        <dbReference type="ARBA" id="ARBA00022989"/>
    </source>
</evidence>
<dbReference type="EMBL" id="JAHZSS010000022">
    <property type="protein sequence ID" value="MBW8192388.1"/>
    <property type="molecule type" value="Genomic_DNA"/>
</dbReference>